<evidence type="ECO:0000259" key="4">
    <source>
        <dbReference type="Pfam" id="PF13863"/>
    </source>
</evidence>
<feature type="region of interest" description="Disordered" evidence="3">
    <location>
        <begin position="228"/>
        <end position="247"/>
    </location>
</feature>
<gene>
    <name evidence="5" type="ORF">PSON_ATCC_30995.1.T0250238</name>
</gene>
<dbReference type="OrthoDB" id="308586at2759"/>
<sequence>MAQQLPKIQERLNQSTDNPFYVPDEYEIFKMKEKEKQIKMEERIKFQNLRVHEKGIKSKGKLSIREINEIGKEEDKNDKEYNAKINIIDAADNAVKNRVRQKEPMYQFIDKKREMLLFQMLIDHKRGMIDEFEKLTKLHRLGLEKSEQLIEEDVELFNKFLEQNKMSSREAIKEAERETKLKQEKNNEIKALQEHRTDLMTKIQQKIDNLEDLLKYKKFLDKITPKEFQMKQKQPKQQQQQQQQVVLSRNNQNNQINNELQQLLNDSDDEQVTYFTQPKQLEEIFQQLEEKNLFLIGNTKEREQMVEDLRNKYYQKIKTLEEKQKTAQQTKNEFLRQIDQVNEQIKGLKAIRSDSEVFEPLKNLENQIAKTYRSDVNIEPRKDITGIEMLKETEKLLEQRINDLKMFRQIAPELVLEKEKNCIKARKDIVKQMKQEQDLLDQQKKQKEQQKEQIVHKRSGRPIMIRSWPAQVQVEEQVVDDITEEEKERIKYFT</sequence>
<feature type="domain" description="DUF4200" evidence="4">
    <location>
        <begin position="108"/>
        <end position="226"/>
    </location>
</feature>
<keyword evidence="6" id="KW-1185">Reference proteome</keyword>
<name>A0A8S1LUS4_9CILI</name>
<comment type="caution">
    <text evidence="5">The sequence shown here is derived from an EMBL/GenBank/DDBJ whole genome shotgun (WGS) entry which is preliminary data.</text>
</comment>
<dbReference type="InterPro" id="IPR051147">
    <property type="entry name" value="CFAP_domain-containing"/>
</dbReference>
<proteinExistence type="predicted"/>
<feature type="compositionally biased region" description="Low complexity" evidence="3">
    <location>
        <begin position="231"/>
        <end position="247"/>
    </location>
</feature>
<feature type="coiled-coil region" evidence="2">
    <location>
        <begin position="426"/>
        <end position="453"/>
    </location>
</feature>
<dbReference type="EMBL" id="CAJJDN010000025">
    <property type="protein sequence ID" value="CAD8069371.1"/>
    <property type="molecule type" value="Genomic_DNA"/>
</dbReference>
<reference evidence="5" key="1">
    <citation type="submission" date="2021-01" db="EMBL/GenBank/DDBJ databases">
        <authorList>
            <consortium name="Genoscope - CEA"/>
            <person name="William W."/>
        </authorList>
    </citation>
    <scope>NUCLEOTIDE SEQUENCE</scope>
</reference>
<evidence type="ECO:0000256" key="3">
    <source>
        <dbReference type="SAM" id="MobiDB-lite"/>
    </source>
</evidence>
<dbReference type="AlphaFoldDB" id="A0A8S1LUS4"/>
<evidence type="ECO:0000313" key="5">
    <source>
        <dbReference type="EMBL" id="CAD8069371.1"/>
    </source>
</evidence>
<feature type="coiled-coil region" evidence="2">
    <location>
        <begin position="310"/>
        <end position="351"/>
    </location>
</feature>
<dbReference type="Pfam" id="PF13863">
    <property type="entry name" value="DUF4200"/>
    <property type="match status" value="1"/>
</dbReference>
<evidence type="ECO:0000256" key="1">
    <source>
        <dbReference type="ARBA" id="ARBA00023054"/>
    </source>
</evidence>
<evidence type="ECO:0000313" key="6">
    <source>
        <dbReference type="Proteomes" id="UP000692954"/>
    </source>
</evidence>
<dbReference type="Proteomes" id="UP000692954">
    <property type="component" value="Unassembled WGS sequence"/>
</dbReference>
<organism evidence="5 6">
    <name type="scientific">Paramecium sonneborni</name>
    <dbReference type="NCBI Taxonomy" id="65129"/>
    <lineage>
        <taxon>Eukaryota</taxon>
        <taxon>Sar</taxon>
        <taxon>Alveolata</taxon>
        <taxon>Ciliophora</taxon>
        <taxon>Intramacronucleata</taxon>
        <taxon>Oligohymenophorea</taxon>
        <taxon>Peniculida</taxon>
        <taxon>Parameciidae</taxon>
        <taxon>Paramecium</taxon>
    </lineage>
</organism>
<dbReference type="GO" id="GO:0005856">
    <property type="term" value="C:cytoskeleton"/>
    <property type="evidence" value="ECO:0007669"/>
    <property type="project" value="UniProtKB-ARBA"/>
</dbReference>
<dbReference type="InterPro" id="IPR025252">
    <property type="entry name" value="DUF4200"/>
</dbReference>
<keyword evidence="1 2" id="KW-0175">Coiled coil</keyword>
<dbReference type="PANTHER" id="PTHR21683">
    <property type="entry name" value="COILED-COIL DOMAIN-CONTAINING PROTEIN 42 LIKE-2-LIKE-RELATED"/>
    <property type="match status" value="1"/>
</dbReference>
<protein>
    <recommendedName>
        <fullName evidence="4">DUF4200 domain-containing protein</fullName>
    </recommendedName>
</protein>
<feature type="coiled-coil region" evidence="2">
    <location>
        <begin position="158"/>
        <end position="202"/>
    </location>
</feature>
<dbReference type="PANTHER" id="PTHR21683:SF3">
    <property type="entry name" value="CILIA AND FLAGELLA ASSOCIATED PROTEIN 100"/>
    <property type="match status" value="1"/>
</dbReference>
<accession>A0A8S1LUS4</accession>
<evidence type="ECO:0000256" key="2">
    <source>
        <dbReference type="SAM" id="Coils"/>
    </source>
</evidence>